<dbReference type="OrthoDB" id="5402897at2759"/>
<name>A0A6A6JSN4_WESOR</name>
<evidence type="ECO:0000313" key="2">
    <source>
        <dbReference type="Proteomes" id="UP000800097"/>
    </source>
</evidence>
<dbReference type="EMBL" id="ML986486">
    <property type="protein sequence ID" value="KAF2279275.1"/>
    <property type="molecule type" value="Genomic_DNA"/>
</dbReference>
<dbReference type="RefSeq" id="XP_033656814.1">
    <property type="nucleotide sequence ID" value="XM_033793416.1"/>
</dbReference>
<proteinExistence type="predicted"/>
<reference evidence="1" key="1">
    <citation type="journal article" date="2020" name="Stud. Mycol.">
        <title>101 Dothideomycetes genomes: a test case for predicting lifestyles and emergence of pathogens.</title>
        <authorList>
            <person name="Haridas S."/>
            <person name="Albert R."/>
            <person name="Binder M."/>
            <person name="Bloem J."/>
            <person name="Labutti K."/>
            <person name="Salamov A."/>
            <person name="Andreopoulos B."/>
            <person name="Baker S."/>
            <person name="Barry K."/>
            <person name="Bills G."/>
            <person name="Bluhm B."/>
            <person name="Cannon C."/>
            <person name="Castanera R."/>
            <person name="Culley D."/>
            <person name="Daum C."/>
            <person name="Ezra D."/>
            <person name="Gonzalez J."/>
            <person name="Henrissat B."/>
            <person name="Kuo A."/>
            <person name="Liang C."/>
            <person name="Lipzen A."/>
            <person name="Lutzoni F."/>
            <person name="Magnuson J."/>
            <person name="Mondo S."/>
            <person name="Nolan M."/>
            <person name="Ohm R."/>
            <person name="Pangilinan J."/>
            <person name="Park H.-J."/>
            <person name="Ramirez L."/>
            <person name="Alfaro M."/>
            <person name="Sun H."/>
            <person name="Tritt A."/>
            <person name="Yoshinaga Y."/>
            <person name="Zwiers L.-H."/>
            <person name="Turgeon B."/>
            <person name="Goodwin S."/>
            <person name="Spatafora J."/>
            <person name="Crous P."/>
            <person name="Grigoriev I."/>
        </authorList>
    </citation>
    <scope>NUCLEOTIDE SEQUENCE</scope>
    <source>
        <strain evidence="1">CBS 379.55</strain>
    </source>
</reference>
<gene>
    <name evidence="1" type="ORF">EI97DRAFT_171381</name>
</gene>
<evidence type="ECO:0000313" key="1">
    <source>
        <dbReference type="EMBL" id="KAF2279275.1"/>
    </source>
</evidence>
<dbReference type="Proteomes" id="UP000800097">
    <property type="component" value="Unassembled WGS sequence"/>
</dbReference>
<organism evidence="1 2">
    <name type="scientific">Westerdykella ornata</name>
    <dbReference type="NCBI Taxonomy" id="318751"/>
    <lineage>
        <taxon>Eukaryota</taxon>
        <taxon>Fungi</taxon>
        <taxon>Dikarya</taxon>
        <taxon>Ascomycota</taxon>
        <taxon>Pezizomycotina</taxon>
        <taxon>Dothideomycetes</taxon>
        <taxon>Pleosporomycetidae</taxon>
        <taxon>Pleosporales</taxon>
        <taxon>Sporormiaceae</taxon>
        <taxon>Westerdykella</taxon>
    </lineage>
</organism>
<protein>
    <submittedName>
        <fullName evidence="1">Uncharacterized protein</fullName>
    </submittedName>
</protein>
<dbReference type="AlphaFoldDB" id="A0A6A6JSN4"/>
<dbReference type="GeneID" id="54546591"/>
<keyword evidence="2" id="KW-1185">Reference proteome</keyword>
<sequence>MGILGLVQASKLAASYDIDAAELTLLAEGTVLQATSGYEFRPVSGKALSYSLEAWIEPLTGQKTPYSYTQSFQLSQFPPPREVFVKDANHPEGVPVKVQLGGFIGPQPPPPLTADGTAGKPAAQLQNEVLAPPQDVLNVLYGEPFNIKESAETPKFGSVEIKFDPRFLVLSTAGVNDGDIVWKFDSLQTGTTQVIVSVYGGIATYVRTIVYTVRVFILPLEPGPVINADGTPQSDRPKSKSHGPGVIGFLGRAEIARRKVLEKYPSAVLYYVRAWTRSPRGVHSPYELTHMEVVFRLKDGVATITSTGYDDFGPIEVRQGQIVGNSNTDWPPTMDAAAADAILREQGHRGNYYALTLRKPISPGVDEDYYVFGMVHGPEVSIGTKGHKVAF</sequence>
<accession>A0A6A6JSN4</accession>